<protein>
    <submittedName>
        <fullName evidence="1">Protein doublesex</fullName>
    </submittedName>
</protein>
<reference evidence="1 2" key="1">
    <citation type="journal article" date="2016" name="Genome Biol. Evol.">
        <title>Gene Family Evolution Reflects Adaptation to Soil Environmental Stressors in the Genome of the Collembolan Orchesella cincta.</title>
        <authorList>
            <person name="Faddeeva-Vakhrusheva A."/>
            <person name="Derks M.F."/>
            <person name="Anvar S.Y."/>
            <person name="Agamennone V."/>
            <person name="Suring W."/>
            <person name="Smit S."/>
            <person name="van Straalen N.M."/>
            <person name="Roelofs D."/>
        </authorList>
    </citation>
    <scope>NUCLEOTIDE SEQUENCE [LARGE SCALE GENOMIC DNA]</scope>
    <source>
        <tissue evidence="1">Mixed pool</tissue>
    </source>
</reference>
<keyword evidence="2" id="KW-1185">Reference proteome</keyword>
<evidence type="ECO:0000313" key="2">
    <source>
        <dbReference type="Proteomes" id="UP000094527"/>
    </source>
</evidence>
<sequence>MACLQPAETMTAIDEMKESVKALMEMFRLPSETDFLIYRILKDYRGDFKQASAKIFEAQCELRSWELLREAARGVYPTYYNTAASAAYYYPVGSSASHPTTNPSDLYNSISSSTNHRINIAALGKVQITPVLPALEDSAAL</sequence>
<gene>
    <name evidence="1" type="ORF">Ocin01_09177</name>
</gene>
<dbReference type="AlphaFoldDB" id="A0A1D2MX23"/>
<proteinExistence type="predicted"/>
<name>A0A1D2MX23_ORCCI</name>
<dbReference type="OrthoDB" id="10629459at2759"/>
<dbReference type="Proteomes" id="UP000094527">
    <property type="component" value="Unassembled WGS sequence"/>
</dbReference>
<evidence type="ECO:0000313" key="1">
    <source>
        <dbReference type="EMBL" id="ODM97508.1"/>
    </source>
</evidence>
<comment type="caution">
    <text evidence="1">The sequence shown here is derived from an EMBL/GenBank/DDBJ whole genome shotgun (WGS) entry which is preliminary data.</text>
</comment>
<organism evidence="1 2">
    <name type="scientific">Orchesella cincta</name>
    <name type="common">Springtail</name>
    <name type="synonym">Podura cincta</name>
    <dbReference type="NCBI Taxonomy" id="48709"/>
    <lineage>
        <taxon>Eukaryota</taxon>
        <taxon>Metazoa</taxon>
        <taxon>Ecdysozoa</taxon>
        <taxon>Arthropoda</taxon>
        <taxon>Hexapoda</taxon>
        <taxon>Collembola</taxon>
        <taxon>Entomobryomorpha</taxon>
        <taxon>Entomobryoidea</taxon>
        <taxon>Orchesellidae</taxon>
        <taxon>Orchesellinae</taxon>
        <taxon>Orchesella</taxon>
    </lineage>
</organism>
<dbReference type="Gene3D" id="1.10.8.10">
    <property type="entry name" value="DNA helicase RuvA subunit, C-terminal domain"/>
    <property type="match status" value="1"/>
</dbReference>
<dbReference type="EMBL" id="LJIJ01000437">
    <property type="protein sequence ID" value="ODM97508.1"/>
    <property type="molecule type" value="Genomic_DNA"/>
</dbReference>
<accession>A0A1D2MX23</accession>